<comment type="caution">
    <text evidence="1">The sequence shown here is derived from an EMBL/GenBank/DDBJ whole genome shotgun (WGS) entry which is preliminary data.</text>
</comment>
<dbReference type="Pfam" id="PF00106">
    <property type="entry name" value="adh_short"/>
    <property type="match status" value="1"/>
</dbReference>
<proteinExistence type="predicted"/>
<dbReference type="EMBL" id="BCMM01000029">
    <property type="protein sequence ID" value="GAQ65331.1"/>
    <property type="molecule type" value="Genomic_DNA"/>
</dbReference>
<dbReference type="SUPFAM" id="SSF51735">
    <property type="entry name" value="NAD(P)-binding Rossmann-fold domains"/>
    <property type="match status" value="1"/>
</dbReference>
<organism evidence="1 2">
    <name type="scientific">Streptomyces scabiei</name>
    <dbReference type="NCBI Taxonomy" id="1930"/>
    <lineage>
        <taxon>Bacteria</taxon>
        <taxon>Bacillati</taxon>
        <taxon>Actinomycetota</taxon>
        <taxon>Actinomycetes</taxon>
        <taxon>Kitasatosporales</taxon>
        <taxon>Streptomycetaceae</taxon>
        <taxon>Streptomyces</taxon>
    </lineage>
</organism>
<protein>
    <submittedName>
        <fullName evidence="1">Short chain dehydrogenase</fullName>
    </submittedName>
</protein>
<reference evidence="2" key="1">
    <citation type="submission" date="2015-11" db="EMBL/GenBank/DDBJ databases">
        <authorList>
            <consortium name="Cross-ministerial Strategic Innovation Promotion Program (SIP) consortium"/>
            <person name="Tomihama T."/>
            <person name="Ikenaga M."/>
            <person name="Sakai M."/>
            <person name="Okubo T."/>
            <person name="Ikeda S."/>
        </authorList>
    </citation>
    <scope>NUCLEOTIDE SEQUENCE [LARGE SCALE GENOMIC DNA]</scope>
    <source>
        <strain evidence="2">S58</strain>
    </source>
</reference>
<dbReference type="InterPro" id="IPR036291">
    <property type="entry name" value="NAD(P)-bd_dom_sf"/>
</dbReference>
<name>A0A124C4S2_STRSC</name>
<evidence type="ECO:0000313" key="1">
    <source>
        <dbReference type="EMBL" id="GAQ65331.1"/>
    </source>
</evidence>
<gene>
    <name evidence="1" type="ORF">SsS58_05740</name>
</gene>
<reference evidence="2" key="3">
    <citation type="submission" date="2016-02" db="EMBL/GenBank/DDBJ databases">
        <title>Draft genome of pathogenic Streptomyces sp. in Japan.</title>
        <authorList>
            <person name="Tomihama T."/>
            <person name="Ikenaga M."/>
            <person name="Sakai M."/>
            <person name="Okubo T."/>
            <person name="Ikeda S."/>
        </authorList>
    </citation>
    <scope>NUCLEOTIDE SEQUENCE [LARGE SCALE GENOMIC DNA]</scope>
    <source>
        <strain evidence="2">S58</strain>
    </source>
</reference>
<dbReference type="Proteomes" id="UP000067448">
    <property type="component" value="Unassembled WGS sequence"/>
</dbReference>
<accession>A0A124C4S2</accession>
<dbReference type="AlphaFoldDB" id="A0A124C4S2"/>
<evidence type="ECO:0000313" key="2">
    <source>
        <dbReference type="Proteomes" id="UP000067448"/>
    </source>
</evidence>
<dbReference type="Gene3D" id="3.40.50.720">
    <property type="entry name" value="NAD(P)-binding Rossmann-like Domain"/>
    <property type="match status" value="1"/>
</dbReference>
<sequence length="49" mass="4687">MATTRPVALVTGASSGVGKETARALAAAGFEVIGTARSTGRVTAPAGVT</sequence>
<dbReference type="InterPro" id="IPR002347">
    <property type="entry name" value="SDR_fam"/>
</dbReference>
<reference evidence="1 2" key="2">
    <citation type="journal article" date="2016" name="Genome Announc.">
        <title>Draft Genome Sequences of Streptomyces scabiei S58, Streptomyces turgidiscabies T45, and Streptomyces acidiscabies a10, the Pathogens of Potato Common Scab, Isolated in Japan.</title>
        <authorList>
            <person name="Tomihama T."/>
            <person name="Nishi Y."/>
            <person name="Sakai M."/>
            <person name="Ikenaga M."/>
            <person name="Okubo T."/>
            <person name="Ikeda S."/>
        </authorList>
    </citation>
    <scope>NUCLEOTIDE SEQUENCE [LARGE SCALE GENOMIC DNA]</scope>
    <source>
        <strain evidence="1 2">S58</strain>
    </source>
</reference>